<protein>
    <recommendedName>
        <fullName evidence="1">HMA domain-containing protein</fullName>
    </recommendedName>
</protein>
<dbReference type="InterPro" id="IPR006121">
    <property type="entry name" value="HMA_dom"/>
</dbReference>
<dbReference type="Proteomes" id="UP000289738">
    <property type="component" value="Chromosome B05"/>
</dbReference>
<dbReference type="AlphaFoldDB" id="A0A444Z128"/>
<dbReference type="GO" id="GO:0046872">
    <property type="term" value="F:metal ion binding"/>
    <property type="evidence" value="ECO:0007669"/>
    <property type="project" value="InterPro"/>
</dbReference>
<accession>A0A444Z128</accession>
<evidence type="ECO:0000259" key="1">
    <source>
        <dbReference type="PROSITE" id="PS50846"/>
    </source>
</evidence>
<comment type="caution">
    <text evidence="2">The sequence shown here is derived from an EMBL/GenBank/DDBJ whole genome shotgun (WGS) entry which is preliminary data.</text>
</comment>
<dbReference type="STRING" id="3818.A0A444Z128"/>
<evidence type="ECO:0000313" key="3">
    <source>
        <dbReference type="Proteomes" id="UP000289738"/>
    </source>
</evidence>
<dbReference type="EMBL" id="SDMP01000015">
    <property type="protein sequence ID" value="RYR07764.1"/>
    <property type="molecule type" value="Genomic_DNA"/>
</dbReference>
<name>A0A444Z128_ARAHY</name>
<keyword evidence="3" id="KW-1185">Reference proteome</keyword>
<dbReference type="PANTHER" id="PTHR46932">
    <property type="entry name" value="HEAVY METAL-ASSOCIATED ISOPRENYLATED PLANT PROTEIN 47"/>
    <property type="match status" value="1"/>
</dbReference>
<organism evidence="2 3">
    <name type="scientific">Arachis hypogaea</name>
    <name type="common">Peanut</name>
    <dbReference type="NCBI Taxonomy" id="3818"/>
    <lineage>
        <taxon>Eukaryota</taxon>
        <taxon>Viridiplantae</taxon>
        <taxon>Streptophyta</taxon>
        <taxon>Embryophyta</taxon>
        <taxon>Tracheophyta</taxon>
        <taxon>Spermatophyta</taxon>
        <taxon>Magnoliopsida</taxon>
        <taxon>eudicotyledons</taxon>
        <taxon>Gunneridae</taxon>
        <taxon>Pentapetalae</taxon>
        <taxon>rosids</taxon>
        <taxon>fabids</taxon>
        <taxon>Fabales</taxon>
        <taxon>Fabaceae</taxon>
        <taxon>Papilionoideae</taxon>
        <taxon>50 kb inversion clade</taxon>
        <taxon>dalbergioids sensu lato</taxon>
        <taxon>Dalbergieae</taxon>
        <taxon>Pterocarpus clade</taxon>
        <taxon>Arachis</taxon>
    </lineage>
</organism>
<dbReference type="PANTHER" id="PTHR46932:SF18">
    <property type="entry name" value="HMA DOMAIN-CONTAINING PROTEIN"/>
    <property type="match status" value="1"/>
</dbReference>
<dbReference type="Pfam" id="PF00403">
    <property type="entry name" value="HMA"/>
    <property type="match status" value="1"/>
</dbReference>
<sequence>MGLEDQERCGCQNLGVKILHDQGKIIAEKKKEQKIVMRMQMDCEKCRNKALKTAAEVKGVTSVALEGDDNDRVVVTGNNVDTICLINQMNKKFKCVAILKVEEVKKKEENKCCAVLCLPSSSPSSCTNCSGNCKCVLVCSSKCEGKCDKCEKCESPKCKCRCVLVCSKCQSAKCDGNRCLVICFKCKSPTCDGQRCKPLPQPCYANNCPPWCTCPRCYVPYNPPPYYYNRVVYESNPDNCSIM</sequence>
<dbReference type="PROSITE" id="PS50846">
    <property type="entry name" value="HMA_2"/>
    <property type="match status" value="1"/>
</dbReference>
<reference evidence="2 3" key="1">
    <citation type="submission" date="2019-01" db="EMBL/GenBank/DDBJ databases">
        <title>Sequencing of cultivated peanut Arachis hypogaea provides insights into genome evolution and oil improvement.</title>
        <authorList>
            <person name="Chen X."/>
        </authorList>
    </citation>
    <scope>NUCLEOTIDE SEQUENCE [LARGE SCALE GENOMIC DNA]</scope>
    <source>
        <strain evidence="3">cv. Fuhuasheng</strain>
        <tissue evidence="2">Leaves</tissue>
    </source>
</reference>
<gene>
    <name evidence="2" type="ORF">Ahy_B05g075196</name>
</gene>
<dbReference type="Gene3D" id="3.30.70.100">
    <property type="match status" value="1"/>
</dbReference>
<feature type="domain" description="HMA" evidence="1">
    <location>
        <begin position="32"/>
        <end position="97"/>
    </location>
</feature>
<dbReference type="InterPro" id="IPR042885">
    <property type="entry name" value="HIPP47/16"/>
</dbReference>
<evidence type="ECO:0000313" key="2">
    <source>
        <dbReference type="EMBL" id="RYR07764.1"/>
    </source>
</evidence>
<proteinExistence type="predicted"/>